<organism evidence="7 8">
    <name type="scientific">Lupinus angustifolius</name>
    <name type="common">Narrow-leaved blue lupine</name>
    <dbReference type="NCBI Taxonomy" id="3871"/>
    <lineage>
        <taxon>Eukaryota</taxon>
        <taxon>Viridiplantae</taxon>
        <taxon>Streptophyta</taxon>
        <taxon>Embryophyta</taxon>
        <taxon>Tracheophyta</taxon>
        <taxon>Spermatophyta</taxon>
        <taxon>Magnoliopsida</taxon>
        <taxon>eudicotyledons</taxon>
        <taxon>Gunneridae</taxon>
        <taxon>Pentapetalae</taxon>
        <taxon>rosids</taxon>
        <taxon>fabids</taxon>
        <taxon>Fabales</taxon>
        <taxon>Fabaceae</taxon>
        <taxon>Papilionoideae</taxon>
        <taxon>50 kb inversion clade</taxon>
        <taxon>genistoids sensu lato</taxon>
        <taxon>core genistoids</taxon>
        <taxon>Genisteae</taxon>
        <taxon>Lupinus</taxon>
    </lineage>
</organism>
<feature type="transmembrane region" description="Helical" evidence="5">
    <location>
        <begin position="316"/>
        <end position="339"/>
    </location>
</feature>
<feature type="transmembrane region" description="Helical" evidence="5">
    <location>
        <begin position="192"/>
        <end position="211"/>
    </location>
</feature>
<dbReference type="Pfam" id="PF01740">
    <property type="entry name" value="STAS"/>
    <property type="match status" value="1"/>
</dbReference>
<evidence type="ECO:0000256" key="5">
    <source>
        <dbReference type="SAM" id="Phobius"/>
    </source>
</evidence>
<sequence>MVAPTNARELFPVLGSLQEYNIQKFKYDFMAGLTLAILAIPQSMGYATLAQLSPEYGLYSSIIPPLIYAMLASSREIVIGPIAVDSMLLSSMIRNLKDPVHDSAGYTQLVHTATFLVGVFQLAFGLFRFGFLVDYLSHATIVGFLAAAALGIGLQQLKGLLGIKHFTNKTDLISVMKAVFTSLSNQSEWQPFNFLFGLSFLFFILFTTHLARRNKKLFWLSTAGPLFWVIIFSVIAYRINLHKLEVEDYIVQVLGPIKGGSLKSSSLYKIHVGDKFMVPLIKIGFTIAVISTTMGISVGRSFASLRGYHLDPNKEMVSLGLMNIVGSFTSCYVTTGSLARTALKYNAGSETMVSSIVMALMVLLSLRFLTGLLYFTPKAVLAAIILSAISGLIDLKKAYEIWKVDKFDFLACIGAFIGVLFASVEIGLAIGVTISFLKIIIISIQPGIRIVGKLPGTYDFGDVEQYPMAVKIPGFFIVSIKSSVLCFANASLVRKRIERLVTDEEAEDGKGEITFKFVILDTSSLMSIDTAGIASLEELNKNLTTCGMKLAIANPRWQVIDKLRLANFVDKIGGRVFLSVGEAVELCIVVFSITTIDVDQSPIFQHLPKSQHGKTKFAY</sequence>
<evidence type="ECO:0000256" key="2">
    <source>
        <dbReference type="ARBA" id="ARBA00022692"/>
    </source>
</evidence>
<dbReference type="PROSITE" id="PS01130">
    <property type="entry name" value="SLC26A"/>
    <property type="match status" value="1"/>
</dbReference>
<dbReference type="Gene3D" id="3.30.750.24">
    <property type="entry name" value="STAS domain"/>
    <property type="match status" value="1"/>
</dbReference>
<dbReference type="InterPro" id="IPR002645">
    <property type="entry name" value="STAS_dom"/>
</dbReference>
<evidence type="ECO:0000256" key="4">
    <source>
        <dbReference type="ARBA" id="ARBA00023136"/>
    </source>
</evidence>
<feature type="domain" description="STAS" evidence="6">
    <location>
        <begin position="485"/>
        <end position="587"/>
    </location>
</feature>
<dbReference type="NCBIfam" id="TIGR00815">
    <property type="entry name" value="sulP"/>
    <property type="match status" value="1"/>
</dbReference>
<dbReference type="InterPro" id="IPR018045">
    <property type="entry name" value="S04_transporter_CS"/>
</dbReference>
<feature type="transmembrane region" description="Helical" evidence="5">
    <location>
        <begin position="276"/>
        <end position="296"/>
    </location>
</feature>
<reference evidence="7 8" key="1">
    <citation type="journal article" date="2017" name="Plant Biotechnol. J.">
        <title>A comprehensive draft genome sequence for lupin (Lupinus angustifolius), an emerging health food: insights into plant-microbe interactions and legume evolution.</title>
        <authorList>
            <person name="Hane J.K."/>
            <person name="Ming Y."/>
            <person name="Kamphuis L.G."/>
            <person name="Nelson M.N."/>
            <person name="Garg G."/>
            <person name="Atkins C.A."/>
            <person name="Bayer P.E."/>
            <person name="Bravo A."/>
            <person name="Bringans S."/>
            <person name="Cannon S."/>
            <person name="Edwards D."/>
            <person name="Foley R."/>
            <person name="Gao L.L."/>
            <person name="Harrison M.J."/>
            <person name="Huang W."/>
            <person name="Hurgobin B."/>
            <person name="Li S."/>
            <person name="Liu C.W."/>
            <person name="McGrath A."/>
            <person name="Morahan G."/>
            <person name="Murray J."/>
            <person name="Weller J."/>
            <person name="Jian J."/>
            <person name="Singh K.B."/>
        </authorList>
    </citation>
    <scope>NUCLEOTIDE SEQUENCE [LARGE SCALE GENOMIC DNA]</scope>
    <source>
        <strain evidence="8">cv. Tanjil</strain>
        <tissue evidence="7">Whole plant</tissue>
    </source>
</reference>
<dbReference type="Pfam" id="PF00916">
    <property type="entry name" value="Sulfate_transp"/>
    <property type="match status" value="1"/>
</dbReference>
<evidence type="ECO:0000313" key="8">
    <source>
        <dbReference type="Proteomes" id="UP000188354"/>
    </source>
</evidence>
<evidence type="ECO:0000259" key="6">
    <source>
        <dbReference type="PROSITE" id="PS50801"/>
    </source>
</evidence>
<proteinExistence type="predicted"/>
<dbReference type="CDD" id="cd07042">
    <property type="entry name" value="STAS_SulP_like_sulfate_transporter"/>
    <property type="match status" value="1"/>
</dbReference>
<evidence type="ECO:0000256" key="1">
    <source>
        <dbReference type="ARBA" id="ARBA00004141"/>
    </source>
</evidence>
<dbReference type="InterPro" id="IPR001902">
    <property type="entry name" value="SLC26A/SulP_fam"/>
</dbReference>
<accession>A0A1J7GTB1</accession>
<keyword evidence="2 5" id="KW-0812">Transmembrane</keyword>
<dbReference type="SUPFAM" id="SSF52091">
    <property type="entry name" value="SpoIIaa-like"/>
    <property type="match status" value="1"/>
</dbReference>
<dbReference type="AlphaFoldDB" id="A0A1J7GTB1"/>
<dbReference type="PROSITE" id="PS50801">
    <property type="entry name" value="STAS"/>
    <property type="match status" value="1"/>
</dbReference>
<keyword evidence="8" id="KW-1185">Reference proteome</keyword>
<dbReference type="GO" id="GO:0008271">
    <property type="term" value="F:secondary active sulfate transmembrane transporter activity"/>
    <property type="evidence" value="ECO:0007669"/>
    <property type="project" value="InterPro"/>
</dbReference>
<feature type="transmembrane region" description="Helical" evidence="5">
    <location>
        <begin position="351"/>
        <end position="369"/>
    </location>
</feature>
<dbReference type="InterPro" id="IPR036513">
    <property type="entry name" value="STAS_dom_sf"/>
</dbReference>
<feature type="transmembrane region" description="Helical" evidence="5">
    <location>
        <begin position="375"/>
        <end position="395"/>
    </location>
</feature>
<name>A0A1J7GTB1_LUPAN</name>
<dbReference type="InterPro" id="IPR011547">
    <property type="entry name" value="SLC26A/SulP_dom"/>
</dbReference>
<comment type="subcellular location">
    <subcellularLocation>
        <location evidence="1">Membrane</location>
        <topology evidence="1">Multi-pass membrane protein</topology>
    </subcellularLocation>
</comment>
<dbReference type="EMBL" id="CM007375">
    <property type="protein sequence ID" value="OIV97521.1"/>
    <property type="molecule type" value="Genomic_DNA"/>
</dbReference>
<keyword evidence="4 5" id="KW-0472">Membrane</keyword>
<gene>
    <name evidence="7" type="ORF">TanjilG_11045</name>
</gene>
<dbReference type="Proteomes" id="UP000188354">
    <property type="component" value="Chromosome LG15"/>
</dbReference>
<feature type="transmembrane region" description="Helical" evidence="5">
    <location>
        <begin position="135"/>
        <end position="154"/>
    </location>
</feature>
<dbReference type="OMA" id="RIERWMT"/>
<protein>
    <recommendedName>
        <fullName evidence="6">STAS domain-containing protein</fullName>
    </recommendedName>
</protein>
<keyword evidence="3 5" id="KW-1133">Transmembrane helix</keyword>
<dbReference type="Gramene" id="OIV97521">
    <property type="protein sequence ID" value="OIV97521"/>
    <property type="gene ID" value="TanjilG_11045"/>
</dbReference>
<dbReference type="PANTHER" id="PTHR11814">
    <property type="entry name" value="SULFATE TRANSPORTER"/>
    <property type="match status" value="1"/>
</dbReference>
<evidence type="ECO:0000313" key="7">
    <source>
        <dbReference type="EMBL" id="OIV97521.1"/>
    </source>
</evidence>
<dbReference type="GO" id="GO:0016020">
    <property type="term" value="C:membrane"/>
    <property type="evidence" value="ECO:0007669"/>
    <property type="project" value="UniProtKB-SubCell"/>
</dbReference>
<feature type="transmembrane region" description="Helical" evidence="5">
    <location>
        <begin position="27"/>
        <end position="46"/>
    </location>
</feature>
<feature type="transmembrane region" description="Helical" evidence="5">
    <location>
        <begin position="217"/>
        <end position="237"/>
    </location>
</feature>
<feature type="transmembrane region" description="Helical" evidence="5">
    <location>
        <begin position="109"/>
        <end position="129"/>
    </location>
</feature>
<feature type="transmembrane region" description="Helical" evidence="5">
    <location>
        <begin position="407"/>
        <end position="437"/>
    </location>
</feature>
<evidence type="ECO:0000256" key="3">
    <source>
        <dbReference type="ARBA" id="ARBA00022989"/>
    </source>
</evidence>
<dbReference type="STRING" id="3871.A0A1J7GTB1"/>